<name>A0A975L8I7_9ACTN</name>
<gene>
    <name evidence="2" type="ORF">KGD82_22910</name>
</gene>
<proteinExistence type="predicted"/>
<feature type="domain" description="RNHCP" evidence="1">
    <location>
        <begin position="17"/>
        <end position="104"/>
    </location>
</feature>
<sequence>MSHHDFDPSTTASARTVFGCVLCGLSVALLGPDGTPRDHCPSCLTSLHVHDQVEGGVCDCEGRMTPISVVVARDGRWRLVHRCVRCDELSESAVTADDNPLVLMRIAVRPLAEPPFPLEMFGEV</sequence>
<dbReference type="KEGG" id="nec:KGD82_22910"/>
<evidence type="ECO:0000259" key="1">
    <source>
        <dbReference type="Pfam" id="PF12647"/>
    </source>
</evidence>
<keyword evidence="3" id="KW-1185">Reference proteome</keyword>
<dbReference type="InterPro" id="IPR024439">
    <property type="entry name" value="RNHCP"/>
</dbReference>
<dbReference type="EMBL" id="CP074402">
    <property type="protein sequence ID" value="QVJ01076.1"/>
    <property type="molecule type" value="Genomic_DNA"/>
</dbReference>
<protein>
    <submittedName>
        <fullName evidence="2">RNHCP domain-containing protein</fullName>
    </submittedName>
</protein>
<accession>A0A975L8I7</accession>
<evidence type="ECO:0000313" key="2">
    <source>
        <dbReference type="EMBL" id="QVJ01076.1"/>
    </source>
</evidence>
<organism evidence="2 3">
    <name type="scientific">Nocardiopsis eucommiae</name>
    <dbReference type="NCBI Taxonomy" id="2831970"/>
    <lineage>
        <taxon>Bacteria</taxon>
        <taxon>Bacillati</taxon>
        <taxon>Actinomycetota</taxon>
        <taxon>Actinomycetes</taxon>
        <taxon>Streptosporangiales</taxon>
        <taxon>Nocardiopsidaceae</taxon>
        <taxon>Nocardiopsis</taxon>
    </lineage>
</organism>
<dbReference type="Pfam" id="PF12647">
    <property type="entry name" value="RNHCP"/>
    <property type="match status" value="1"/>
</dbReference>
<evidence type="ECO:0000313" key="3">
    <source>
        <dbReference type="Proteomes" id="UP000682416"/>
    </source>
</evidence>
<reference evidence="2" key="1">
    <citation type="submission" date="2021-05" db="EMBL/GenBank/DDBJ databases">
        <authorList>
            <person name="Kaiqin L."/>
            <person name="Jian G."/>
        </authorList>
    </citation>
    <scope>NUCLEOTIDE SEQUENCE</scope>
    <source>
        <strain evidence="2">HDS5</strain>
    </source>
</reference>
<dbReference type="Proteomes" id="UP000682416">
    <property type="component" value="Chromosome"/>
</dbReference>
<dbReference type="AlphaFoldDB" id="A0A975L8I7"/>